<dbReference type="EMBL" id="BRPK01000008">
    <property type="protein sequence ID" value="GLB40726.1"/>
    <property type="molecule type" value="Genomic_DNA"/>
</dbReference>
<proteinExistence type="predicted"/>
<evidence type="ECO:0000313" key="3">
    <source>
        <dbReference type="Proteomes" id="UP001063166"/>
    </source>
</evidence>
<feature type="coiled-coil region" evidence="1">
    <location>
        <begin position="27"/>
        <end position="54"/>
    </location>
</feature>
<keyword evidence="3" id="KW-1185">Reference proteome</keyword>
<accession>A0A9P3PSZ7</accession>
<evidence type="ECO:0000256" key="1">
    <source>
        <dbReference type="SAM" id="Coils"/>
    </source>
</evidence>
<reference evidence="2" key="1">
    <citation type="submission" date="2022-07" db="EMBL/GenBank/DDBJ databases">
        <title>The genome of Lyophyllum shimeji provides insight into the initial evolution of ectomycorrhizal fungal genome.</title>
        <authorList>
            <person name="Kobayashi Y."/>
            <person name="Shibata T."/>
            <person name="Hirakawa H."/>
            <person name="Shigenobu S."/>
            <person name="Nishiyama T."/>
            <person name="Yamada A."/>
            <person name="Hasebe M."/>
            <person name="Kawaguchi M."/>
        </authorList>
    </citation>
    <scope>NUCLEOTIDE SEQUENCE</scope>
    <source>
        <strain evidence="2">AT787</strain>
    </source>
</reference>
<evidence type="ECO:0008006" key="4">
    <source>
        <dbReference type="Google" id="ProtNLM"/>
    </source>
</evidence>
<evidence type="ECO:0000313" key="2">
    <source>
        <dbReference type="EMBL" id="GLB40726.1"/>
    </source>
</evidence>
<protein>
    <recommendedName>
        <fullName evidence="4">F-box domain-containing protein</fullName>
    </recommendedName>
</protein>
<sequence>MELPFLDRLVTKYEPTSVEVHQIRTIINEALKERSRIEDEITRLVARLDELRLQQKKIDEFVRGHRRLAPAIRRLPVEIIQRIFFWSLPTRNPAMSAKEAPMLLGRVCSTWRQISLATPRLWCGLHLNVSSVEFERQTAQLELYSDAVTGWLGRSGSLPLSISGSFINDSQWPYSYLLDVLIGFSHRWKHLNLRIPHQYCYQLSRLTEAEVPLLETFAFELFQVPLDPEDPNPLPFVHSKSLRTVAIYDSASVCCALPFRWERLSKVFIGSNSEFSNPGRMTLGQAVDILGKCSQLVACSLEIDFDDIAGRVALTATTIRLPFLETLRVIVDSRMEIMLSETVGLFFDTIQAPRLRRLDLAGVWMINHTHLTPFFKRYSASIEGVAFGIARDQTEVLAQNLALIPSCKHLHIDQSLGPYESPGSPNISLGIADEPILVHLTTLPPASESCLCPLLEDVDFHFSKPSGVTDEMILRFVLARTKLAPEGVCRLKRAHFTLPRSAEIDILPQLQDVIDDGLALHLHYKPIVDVPATPQRVFTPYGGIELAEDIDEWMSGFKRESEDALIQVTTINLGDDLIVTYRVERARSCSQRFYGPGLTLYHTRRTIPCPDHSRKTASIQLLSIFFCVTLCV</sequence>
<name>A0A9P3PSZ7_LYOSH</name>
<keyword evidence="1" id="KW-0175">Coiled coil</keyword>
<gene>
    <name evidence="2" type="ORF">LshimejAT787_0805970</name>
</gene>
<dbReference type="AlphaFoldDB" id="A0A9P3PSZ7"/>
<dbReference type="Proteomes" id="UP001063166">
    <property type="component" value="Unassembled WGS sequence"/>
</dbReference>
<organism evidence="2 3">
    <name type="scientific">Lyophyllum shimeji</name>
    <name type="common">Hon-shimeji</name>
    <name type="synonym">Tricholoma shimeji</name>
    <dbReference type="NCBI Taxonomy" id="47721"/>
    <lineage>
        <taxon>Eukaryota</taxon>
        <taxon>Fungi</taxon>
        <taxon>Dikarya</taxon>
        <taxon>Basidiomycota</taxon>
        <taxon>Agaricomycotina</taxon>
        <taxon>Agaricomycetes</taxon>
        <taxon>Agaricomycetidae</taxon>
        <taxon>Agaricales</taxon>
        <taxon>Tricholomatineae</taxon>
        <taxon>Lyophyllaceae</taxon>
        <taxon>Lyophyllum</taxon>
    </lineage>
</organism>
<comment type="caution">
    <text evidence="2">The sequence shown here is derived from an EMBL/GenBank/DDBJ whole genome shotgun (WGS) entry which is preliminary data.</text>
</comment>
<dbReference type="OrthoDB" id="3365698at2759"/>